<keyword evidence="1" id="KW-0812">Transmembrane</keyword>
<keyword evidence="1" id="KW-0472">Membrane</keyword>
<proteinExistence type="predicted"/>
<feature type="transmembrane region" description="Helical" evidence="1">
    <location>
        <begin position="30"/>
        <end position="48"/>
    </location>
</feature>
<dbReference type="EMBL" id="ML120638">
    <property type="protein sequence ID" value="RPA88913.1"/>
    <property type="molecule type" value="Genomic_DNA"/>
</dbReference>
<organism evidence="2 3">
    <name type="scientific">Choiromyces venosus 120613-1</name>
    <dbReference type="NCBI Taxonomy" id="1336337"/>
    <lineage>
        <taxon>Eukaryota</taxon>
        <taxon>Fungi</taxon>
        <taxon>Dikarya</taxon>
        <taxon>Ascomycota</taxon>
        <taxon>Pezizomycotina</taxon>
        <taxon>Pezizomycetes</taxon>
        <taxon>Pezizales</taxon>
        <taxon>Tuberaceae</taxon>
        <taxon>Choiromyces</taxon>
    </lineage>
</organism>
<evidence type="ECO:0000313" key="3">
    <source>
        <dbReference type="Proteomes" id="UP000276215"/>
    </source>
</evidence>
<dbReference type="Proteomes" id="UP000276215">
    <property type="component" value="Unassembled WGS sequence"/>
</dbReference>
<keyword evidence="1" id="KW-1133">Transmembrane helix</keyword>
<evidence type="ECO:0000256" key="1">
    <source>
        <dbReference type="SAM" id="Phobius"/>
    </source>
</evidence>
<accession>A0A3N4IRX4</accession>
<reference evidence="2 3" key="1">
    <citation type="journal article" date="2018" name="Nat. Ecol. Evol.">
        <title>Pezizomycetes genomes reveal the molecular basis of ectomycorrhizal truffle lifestyle.</title>
        <authorList>
            <person name="Murat C."/>
            <person name="Payen T."/>
            <person name="Noel B."/>
            <person name="Kuo A."/>
            <person name="Morin E."/>
            <person name="Chen J."/>
            <person name="Kohler A."/>
            <person name="Krizsan K."/>
            <person name="Balestrini R."/>
            <person name="Da Silva C."/>
            <person name="Montanini B."/>
            <person name="Hainaut M."/>
            <person name="Levati E."/>
            <person name="Barry K.W."/>
            <person name="Belfiori B."/>
            <person name="Cichocki N."/>
            <person name="Clum A."/>
            <person name="Dockter R.B."/>
            <person name="Fauchery L."/>
            <person name="Guy J."/>
            <person name="Iotti M."/>
            <person name="Le Tacon F."/>
            <person name="Lindquist E.A."/>
            <person name="Lipzen A."/>
            <person name="Malagnac F."/>
            <person name="Mello A."/>
            <person name="Molinier V."/>
            <person name="Miyauchi S."/>
            <person name="Poulain J."/>
            <person name="Riccioni C."/>
            <person name="Rubini A."/>
            <person name="Sitrit Y."/>
            <person name="Splivallo R."/>
            <person name="Traeger S."/>
            <person name="Wang M."/>
            <person name="Zifcakova L."/>
            <person name="Wipf D."/>
            <person name="Zambonelli A."/>
            <person name="Paolocci F."/>
            <person name="Nowrousian M."/>
            <person name="Ottonello S."/>
            <person name="Baldrian P."/>
            <person name="Spatafora J.W."/>
            <person name="Henrissat B."/>
            <person name="Nagy L.G."/>
            <person name="Aury J.M."/>
            <person name="Wincker P."/>
            <person name="Grigoriev I.V."/>
            <person name="Bonfante P."/>
            <person name="Martin F.M."/>
        </authorList>
    </citation>
    <scope>NUCLEOTIDE SEQUENCE [LARGE SCALE GENOMIC DNA]</scope>
    <source>
        <strain evidence="2 3">120613-1</strain>
    </source>
</reference>
<evidence type="ECO:0000313" key="2">
    <source>
        <dbReference type="EMBL" id="RPA88913.1"/>
    </source>
</evidence>
<keyword evidence="3" id="KW-1185">Reference proteome</keyword>
<protein>
    <submittedName>
        <fullName evidence="2">Uncharacterized protein</fullName>
    </submittedName>
</protein>
<name>A0A3N4IRX4_9PEZI</name>
<gene>
    <name evidence="2" type="ORF">L873DRAFT_1897136</name>
</gene>
<dbReference type="AlphaFoldDB" id="A0A3N4IRX4"/>
<sequence>MQGTGMTATMVAGSLCHRRMEDLLTQLGKGYSLGLICIFFLTAMMCRLTQMTITKSSASGPMAITSLAPILTTNSTSIQAD</sequence>